<name>A0AAV7R1J1_PLEWA</name>
<reference evidence="1" key="1">
    <citation type="journal article" date="2022" name="bioRxiv">
        <title>Sequencing and chromosome-scale assembly of the giantPleurodeles waltlgenome.</title>
        <authorList>
            <person name="Brown T."/>
            <person name="Elewa A."/>
            <person name="Iarovenko S."/>
            <person name="Subramanian E."/>
            <person name="Araus A.J."/>
            <person name="Petzold A."/>
            <person name="Susuki M."/>
            <person name="Suzuki K.-i.T."/>
            <person name="Hayashi T."/>
            <person name="Toyoda A."/>
            <person name="Oliveira C."/>
            <person name="Osipova E."/>
            <person name="Leigh N.D."/>
            <person name="Simon A."/>
            <person name="Yun M.H."/>
        </authorList>
    </citation>
    <scope>NUCLEOTIDE SEQUENCE</scope>
    <source>
        <strain evidence="1">20211129_DDA</strain>
        <tissue evidence="1">Liver</tissue>
    </source>
</reference>
<dbReference type="Proteomes" id="UP001066276">
    <property type="component" value="Chromosome 6"/>
</dbReference>
<keyword evidence="2" id="KW-1185">Reference proteome</keyword>
<proteinExistence type="predicted"/>
<protein>
    <submittedName>
        <fullName evidence="1">Uncharacterized protein</fullName>
    </submittedName>
</protein>
<evidence type="ECO:0000313" key="1">
    <source>
        <dbReference type="EMBL" id="KAJ1144603.1"/>
    </source>
</evidence>
<sequence>MSPGALNMLALNPGDQELQLLRNKLTDLEDRSRRENVRFFGILERKKGTDVRAFLRDCLTGLVFSPTLEFQWDH</sequence>
<dbReference type="EMBL" id="JANPWB010000010">
    <property type="protein sequence ID" value="KAJ1144603.1"/>
    <property type="molecule type" value="Genomic_DNA"/>
</dbReference>
<accession>A0AAV7R1J1</accession>
<gene>
    <name evidence="1" type="ORF">NDU88_010901</name>
</gene>
<organism evidence="1 2">
    <name type="scientific">Pleurodeles waltl</name>
    <name type="common">Iberian ribbed newt</name>
    <dbReference type="NCBI Taxonomy" id="8319"/>
    <lineage>
        <taxon>Eukaryota</taxon>
        <taxon>Metazoa</taxon>
        <taxon>Chordata</taxon>
        <taxon>Craniata</taxon>
        <taxon>Vertebrata</taxon>
        <taxon>Euteleostomi</taxon>
        <taxon>Amphibia</taxon>
        <taxon>Batrachia</taxon>
        <taxon>Caudata</taxon>
        <taxon>Salamandroidea</taxon>
        <taxon>Salamandridae</taxon>
        <taxon>Pleurodelinae</taxon>
        <taxon>Pleurodeles</taxon>
    </lineage>
</organism>
<dbReference type="AlphaFoldDB" id="A0AAV7R1J1"/>
<comment type="caution">
    <text evidence="1">The sequence shown here is derived from an EMBL/GenBank/DDBJ whole genome shotgun (WGS) entry which is preliminary data.</text>
</comment>
<evidence type="ECO:0000313" key="2">
    <source>
        <dbReference type="Proteomes" id="UP001066276"/>
    </source>
</evidence>